<proteinExistence type="predicted"/>
<dbReference type="Pfam" id="PF05845">
    <property type="entry name" value="PhnH"/>
    <property type="match status" value="1"/>
</dbReference>
<protein>
    <submittedName>
        <fullName evidence="1">Phosphonate C-P lyase system protein PhnH</fullName>
    </submittedName>
</protein>
<dbReference type="EMBL" id="JAUOZU010000013">
    <property type="protein sequence ID" value="MDO6965757.1"/>
    <property type="molecule type" value="Genomic_DNA"/>
</dbReference>
<keyword evidence="1" id="KW-0456">Lyase</keyword>
<organism evidence="1 2">
    <name type="scientific">Rhizobium alvei</name>
    <dbReference type="NCBI Taxonomy" id="1132659"/>
    <lineage>
        <taxon>Bacteria</taxon>
        <taxon>Pseudomonadati</taxon>
        <taxon>Pseudomonadota</taxon>
        <taxon>Alphaproteobacteria</taxon>
        <taxon>Hyphomicrobiales</taxon>
        <taxon>Rhizobiaceae</taxon>
        <taxon>Rhizobium/Agrobacterium group</taxon>
        <taxon>Rhizobium</taxon>
    </lineage>
</organism>
<reference evidence="1" key="1">
    <citation type="journal article" date="2015" name="Int. J. Syst. Evol. Microbiol.">
        <title>Rhizobium alvei sp. nov., isolated from a freshwater river.</title>
        <authorList>
            <person name="Sheu S.Y."/>
            <person name="Huang H.W."/>
            <person name="Young C.C."/>
            <person name="Chen W.M."/>
        </authorList>
    </citation>
    <scope>NUCLEOTIDE SEQUENCE</scope>
    <source>
        <strain evidence="1">TNR-22</strain>
    </source>
</reference>
<dbReference type="GO" id="GO:0016829">
    <property type="term" value="F:lyase activity"/>
    <property type="evidence" value="ECO:0007669"/>
    <property type="project" value="UniProtKB-KW"/>
</dbReference>
<comment type="caution">
    <text evidence="1">The sequence shown here is derived from an EMBL/GenBank/DDBJ whole genome shotgun (WGS) entry which is preliminary data.</text>
</comment>
<dbReference type="SUPFAM" id="SSF159709">
    <property type="entry name" value="PhnH-like"/>
    <property type="match status" value="1"/>
</dbReference>
<dbReference type="InterPro" id="IPR008772">
    <property type="entry name" value="Phosphonate_metab_PhnH"/>
</dbReference>
<dbReference type="InterPro" id="IPR038058">
    <property type="entry name" value="PhnH-like_sp"/>
</dbReference>
<sequence length="202" mass="21500">MPHDSVAYRGGFADPVYQSQCVFKTIMDCMSRPGTIGRLDPVATPPAPLGAAAGAIALTLCDHDTPIHMSGRLIEAGVQSWLAFQAGALITDVRDEASFAFIEKGASLPSLSTFAMGSQEYPDRSATLVYEVSSLTSGRPLTLSGPGIDGETTLAPEGLPAQFERAWLDNAAQYPRGIDLILTCGNDIVCLPRTTRIQSREI</sequence>
<dbReference type="PIRSF" id="PIRSF020680">
    <property type="entry name" value="PhnH"/>
    <property type="match status" value="1"/>
</dbReference>
<evidence type="ECO:0000313" key="1">
    <source>
        <dbReference type="EMBL" id="MDO6965757.1"/>
    </source>
</evidence>
<dbReference type="Proteomes" id="UP001174932">
    <property type="component" value="Unassembled WGS sequence"/>
</dbReference>
<evidence type="ECO:0000313" key="2">
    <source>
        <dbReference type="Proteomes" id="UP001174932"/>
    </source>
</evidence>
<accession>A0ABT8YPY0</accession>
<dbReference type="RefSeq" id="WP_304377690.1">
    <property type="nucleotide sequence ID" value="NZ_JAUOZU010000013.1"/>
</dbReference>
<dbReference type="Gene3D" id="3.40.50.11310">
    <property type="entry name" value="Bacterial phosphonate metabolism protein PhnH"/>
    <property type="match status" value="1"/>
</dbReference>
<gene>
    <name evidence="1" type="primary">phnH</name>
    <name evidence="1" type="ORF">Q4481_17485</name>
</gene>
<name>A0ABT8YPY0_9HYPH</name>
<dbReference type="NCBIfam" id="TIGR03292">
    <property type="entry name" value="PhnH_redo"/>
    <property type="match status" value="1"/>
</dbReference>
<keyword evidence="2" id="KW-1185">Reference proteome</keyword>
<reference evidence="1" key="2">
    <citation type="submission" date="2023-07" db="EMBL/GenBank/DDBJ databases">
        <authorList>
            <person name="Shen H."/>
        </authorList>
    </citation>
    <scope>NUCLEOTIDE SEQUENCE</scope>
    <source>
        <strain evidence="1">TNR-22</strain>
    </source>
</reference>